<reference evidence="2 3" key="1">
    <citation type="submission" date="2024-04" db="EMBL/GenBank/DDBJ databases">
        <title>Biological Control Activity of Plant Growth Promoting Rhizobacteria Burkholderia pyrrocinia BX1 against Tobacco black shank Introduction Tobacco black shank (TBS) caused by the oomycete Phytophthora. nicotianae (P. nicotianae) has become a destructive soil.</title>
        <authorList>
            <person name="Liu X."/>
            <person name="Shu C."/>
        </authorList>
    </citation>
    <scope>NUCLEOTIDE SEQUENCE [LARGE SCALE GENOMIC DNA]</scope>
    <source>
        <strain evidence="2 3">BX1</strain>
    </source>
</reference>
<dbReference type="Pfam" id="PF13518">
    <property type="entry name" value="HTH_28"/>
    <property type="match status" value="1"/>
</dbReference>
<organism evidence="2 3">
    <name type="scientific">Burkholderia pyrrocinia</name>
    <name type="common">Pseudomonas pyrrocinia</name>
    <dbReference type="NCBI Taxonomy" id="60550"/>
    <lineage>
        <taxon>Bacteria</taxon>
        <taxon>Pseudomonadati</taxon>
        <taxon>Pseudomonadota</taxon>
        <taxon>Betaproteobacteria</taxon>
        <taxon>Burkholderiales</taxon>
        <taxon>Burkholderiaceae</taxon>
        <taxon>Burkholderia</taxon>
        <taxon>Burkholderia cepacia complex</taxon>
    </lineage>
</organism>
<evidence type="ECO:0000313" key="3">
    <source>
        <dbReference type="Proteomes" id="UP001484179"/>
    </source>
</evidence>
<dbReference type="InterPro" id="IPR009057">
    <property type="entry name" value="Homeodomain-like_sf"/>
</dbReference>
<accession>A0ABZ3BN38</accession>
<dbReference type="EMBL" id="CP150850">
    <property type="protein sequence ID" value="WZW56658.1"/>
    <property type="molecule type" value="Genomic_DNA"/>
</dbReference>
<name>A0ABZ3BN38_BURPY</name>
<feature type="domain" description="Insertion element IS150 protein InsJ-like helix-turn-helix" evidence="1">
    <location>
        <begin position="64"/>
        <end position="115"/>
    </location>
</feature>
<evidence type="ECO:0000259" key="1">
    <source>
        <dbReference type="Pfam" id="PF13518"/>
    </source>
</evidence>
<proteinExistence type="predicted"/>
<dbReference type="SUPFAM" id="SSF46689">
    <property type="entry name" value="Homeodomain-like"/>
    <property type="match status" value="1"/>
</dbReference>
<protein>
    <submittedName>
        <fullName evidence="2">Helix-turn-helix domain containing protein</fullName>
    </submittedName>
</protein>
<dbReference type="InterPro" id="IPR055247">
    <property type="entry name" value="InsJ-like_HTH"/>
</dbReference>
<keyword evidence="3" id="KW-1185">Reference proteome</keyword>
<dbReference type="Proteomes" id="UP001484179">
    <property type="component" value="Chromosome 2"/>
</dbReference>
<gene>
    <name evidence="2" type="ORF">WN985_29555</name>
</gene>
<evidence type="ECO:0000313" key="2">
    <source>
        <dbReference type="EMBL" id="WZW56658.1"/>
    </source>
</evidence>
<sequence length="291" mass="32016">MTLTHVRHILNYILCTGAAILTKPDPKLERLRRLGVLNPHPERVQAPWFQSNDFFDARDLIQVKYEMLRHVSVDGASKADAAALFGMSRPTFYQAEAAFARDGLAGLVPKQRGPKGAHKLNFEAMAFVERHLEGDGAIHARALAEQLESELGISVPPAASNAQSRAKKTVEPTVAAVPFAQALAAAYEALRDAVIDGTPRAEGAAALRYHGMLHGLPVLAKSTAAIDTTSRHQAQRMDAPPAGDEFVRFCWPTSFYGPIRSSPTSTERYQKVTHDHLRRDAFLYVRQSSLR</sequence>
<dbReference type="RefSeq" id="WP_342310516.1">
    <property type="nucleotide sequence ID" value="NZ_CP150850.1"/>
</dbReference>